<feature type="repeat" description="NHL" evidence="10">
    <location>
        <begin position="521"/>
        <end position="564"/>
    </location>
</feature>
<dbReference type="PROSITE" id="PS50119">
    <property type="entry name" value="ZF_BBOX"/>
    <property type="match status" value="1"/>
</dbReference>
<evidence type="ECO:0000256" key="10">
    <source>
        <dbReference type="PROSITE-ProRule" id="PRU00504"/>
    </source>
</evidence>
<feature type="domain" description="RING-type" evidence="11">
    <location>
        <begin position="18"/>
        <end position="58"/>
    </location>
</feature>
<organism>
    <name type="scientific">Branchiostoma floridae</name>
    <name type="common">Florida lancelet</name>
    <name type="synonym">Amphioxus</name>
    <dbReference type="NCBI Taxonomy" id="7739"/>
    <lineage>
        <taxon>Eukaryota</taxon>
        <taxon>Metazoa</taxon>
        <taxon>Chordata</taxon>
        <taxon>Cephalochordata</taxon>
        <taxon>Leptocardii</taxon>
        <taxon>Amphioxiformes</taxon>
        <taxon>Branchiostomatidae</taxon>
        <taxon>Branchiostoma</taxon>
    </lineage>
</organism>
<dbReference type="SMART" id="SM00184">
    <property type="entry name" value="RING"/>
    <property type="match status" value="1"/>
</dbReference>
<dbReference type="InterPro" id="IPR001258">
    <property type="entry name" value="NHL_repeat"/>
</dbReference>
<name>C3YXE3_BRAFL</name>
<dbReference type="PROSITE" id="PS51125">
    <property type="entry name" value="NHL"/>
    <property type="match status" value="4"/>
</dbReference>
<accession>C3YXE3</accession>
<dbReference type="InterPro" id="IPR011042">
    <property type="entry name" value="6-blade_b-propeller_TolB-like"/>
</dbReference>
<evidence type="ECO:0000256" key="9">
    <source>
        <dbReference type="PROSITE-ProRule" id="PRU00024"/>
    </source>
</evidence>
<feature type="repeat" description="NHL" evidence="10">
    <location>
        <begin position="565"/>
        <end position="605"/>
    </location>
</feature>
<evidence type="ECO:0000256" key="8">
    <source>
        <dbReference type="ARBA" id="ARBA00022833"/>
    </source>
</evidence>
<gene>
    <name evidence="13" type="ORF">BRAFLDRAFT_81816</name>
</gene>
<dbReference type="EMBL" id="GG666562">
    <property type="protein sequence ID" value="EEN55161.1"/>
    <property type="molecule type" value="Genomic_DNA"/>
</dbReference>
<dbReference type="GO" id="GO:0008270">
    <property type="term" value="F:zinc ion binding"/>
    <property type="evidence" value="ECO:0007669"/>
    <property type="project" value="UniProtKB-KW"/>
</dbReference>
<evidence type="ECO:0000259" key="12">
    <source>
        <dbReference type="PROSITE" id="PS50119"/>
    </source>
</evidence>
<dbReference type="SUPFAM" id="SSF57845">
    <property type="entry name" value="B-box zinc-binding domain"/>
    <property type="match status" value="1"/>
</dbReference>
<dbReference type="InterPro" id="IPR050952">
    <property type="entry name" value="TRIM-NHL_E3_ligases"/>
</dbReference>
<feature type="repeat" description="NHL" evidence="10">
    <location>
        <begin position="332"/>
        <end position="372"/>
    </location>
</feature>
<keyword evidence="4" id="KW-0597">Phosphoprotein</keyword>
<dbReference type="AlphaFoldDB" id="C3YXE3"/>
<keyword evidence="7 9" id="KW-0863">Zinc-finger</keyword>
<dbReference type="FunFam" id="2.40.10.500:FF:000001">
    <property type="entry name" value="tripartite motif-containing protein 3-like"/>
    <property type="match status" value="1"/>
</dbReference>
<dbReference type="GO" id="GO:0061630">
    <property type="term" value="F:ubiquitin protein ligase activity"/>
    <property type="evidence" value="ECO:0007669"/>
    <property type="project" value="UniProtKB-EC"/>
</dbReference>
<dbReference type="Gene3D" id="2.120.10.30">
    <property type="entry name" value="TolB, C-terminal domain"/>
    <property type="match status" value="2"/>
</dbReference>
<dbReference type="Pfam" id="PF01436">
    <property type="entry name" value="NHL"/>
    <property type="match status" value="3"/>
</dbReference>
<dbReference type="EC" id="2.3.2.27" evidence="3"/>
<evidence type="ECO:0000256" key="4">
    <source>
        <dbReference type="ARBA" id="ARBA00022553"/>
    </source>
</evidence>
<dbReference type="FunFam" id="2.120.10.30:FF:000064">
    <property type="entry name" value="Uncharacterized protein"/>
    <property type="match status" value="1"/>
</dbReference>
<evidence type="ECO:0000256" key="2">
    <source>
        <dbReference type="ARBA" id="ARBA00008518"/>
    </source>
</evidence>
<dbReference type="PROSITE" id="PS50089">
    <property type="entry name" value="ZF_RING_2"/>
    <property type="match status" value="1"/>
</dbReference>
<keyword evidence="6" id="KW-0677">Repeat</keyword>
<dbReference type="eggNOG" id="KOG2177">
    <property type="taxonomic scope" value="Eukaryota"/>
</dbReference>
<dbReference type="InterPro" id="IPR013083">
    <property type="entry name" value="Znf_RING/FYVE/PHD"/>
</dbReference>
<dbReference type="Pfam" id="PF00643">
    <property type="entry name" value="zf-B_box"/>
    <property type="match status" value="1"/>
</dbReference>
<evidence type="ECO:0000256" key="5">
    <source>
        <dbReference type="ARBA" id="ARBA00022723"/>
    </source>
</evidence>
<evidence type="ECO:0000313" key="13">
    <source>
        <dbReference type="EMBL" id="EEN55161.1"/>
    </source>
</evidence>
<dbReference type="InterPro" id="IPR001841">
    <property type="entry name" value="Znf_RING"/>
</dbReference>
<dbReference type="Pfam" id="PF13445">
    <property type="entry name" value="zf-RING_UBOX"/>
    <property type="match status" value="1"/>
</dbReference>
<dbReference type="Gene3D" id="3.30.40.10">
    <property type="entry name" value="Zinc/RING finger domain, C3HC4 (zinc finger)"/>
    <property type="match status" value="1"/>
</dbReference>
<feature type="repeat" description="NHL" evidence="10">
    <location>
        <begin position="475"/>
        <end position="517"/>
    </location>
</feature>
<dbReference type="FunFam" id="3.30.160.60:FF:002399">
    <property type="entry name" value="Predicted protein"/>
    <property type="match status" value="1"/>
</dbReference>
<dbReference type="SMART" id="SM00336">
    <property type="entry name" value="BBOX"/>
    <property type="match status" value="1"/>
</dbReference>
<dbReference type="PANTHER" id="PTHR24104:SF50">
    <property type="entry name" value="SMP-30_GLUCONOLACTONASE_LRE-LIKE REGION DOMAIN-CONTAINING PROTEIN"/>
    <property type="match status" value="1"/>
</dbReference>
<comment type="catalytic activity">
    <reaction evidence="1">
        <text>S-ubiquitinyl-[E2 ubiquitin-conjugating enzyme]-L-cysteine + [acceptor protein]-L-lysine = [E2 ubiquitin-conjugating enzyme]-L-cysteine + N(6)-ubiquitinyl-[acceptor protein]-L-lysine.</text>
        <dbReference type="EC" id="2.3.2.27"/>
    </reaction>
</comment>
<sequence length="610" mass="68168">MAAASSTLGEQIREELSCSICLELFTRPKLLPCQHTFCQDCLQELTGGEGTFQCQNCRLQVELPSEGVTGLPDSCIMANMCERLHNQAKVKETNEQPQSGNRCIFHSSEELKLYCKQCQMPVCEQCLEGTHDNHGTTTIKKAAQERRFTVQALISEGRNILESCCSFIKDLREKEKTLNEQKQQTSSIIQAYNTFLSEVDKNHRKNLDTIQKERIRVLADVSELSAVCDRAEQEMEQGTVEFLNQEAILVRVLGKYRDKAAPTPVQTQPAVFQPTDTPVPVLGHEMVQSLPSVSIPVTPTCTCMSRDGAALYTGHHHRNQGQGEHGYERVTFGERGSQALQFDCPSGVTVSDKGIIFIADFWNQRIQFFTQQRLNVQDFSAYTTSSNKMTPESVVMDGEGNPWVVGRMKPDDNFAVQFSINKYGQYNALRNINLQRTGWIRGVAIDTKKNNILITQSTGDWPQRNGEVQVFRPDGKLVRVVGQQQGMKYPQHITVDEEGSILVSDYDNHCIYVFNDDGQFLFKFGGEGSVEGQLKHPRGICTDKSGNIIVADSGNSRVEMFDKTGRFLKHITTDIEDPKAVAMGTQGQVVVTDVATHTVTIFTPSDAEPK</sequence>
<proteinExistence type="inferred from homology"/>
<evidence type="ECO:0000256" key="7">
    <source>
        <dbReference type="ARBA" id="ARBA00022771"/>
    </source>
</evidence>
<dbReference type="InterPro" id="IPR017907">
    <property type="entry name" value="Znf_RING_CS"/>
</dbReference>
<protein>
    <recommendedName>
        <fullName evidence="3">RING-type E3 ubiquitin transferase</fullName>
        <ecNumber evidence="3">2.3.2.27</ecNumber>
    </recommendedName>
</protein>
<dbReference type="InParanoid" id="C3YXE3"/>
<evidence type="ECO:0000256" key="6">
    <source>
        <dbReference type="ARBA" id="ARBA00022737"/>
    </source>
</evidence>
<dbReference type="Gene3D" id="3.30.160.60">
    <property type="entry name" value="Classic Zinc Finger"/>
    <property type="match status" value="1"/>
</dbReference>
<dbReference type="InterPro" id="IPR000315">
    <property type="entry name" value="Znf_B-box"/>
</dbReference>
<keyword evidence="5" id="KW-0479">Metal-binding</keyword>
<evidence type="ECO:0000256" key="3">
    <source>
        <dbReference type="ARBA" id="ARBA00012483"/>
    </source>
</evidence>
<reference evidence="13" key="1">
    <citation type="journal article" date="2008" name="Nature">
        <title>The amphioxus genome and the evolution of the chordate karyotype.</title>
        <authorList>
            <consortium name="US DOE Joint Genome Institute (JGI-PGF)"/>
            <person name="Putnam N.H."/>
            <person name="Butts T."/>
            <person name="Ferrier D.E.K."/>
            <person name="Furlong R.F."/>
            <person name="Hellsten U."/>
            <person name="Kawashima T."/>
            <person name="Robinson-Rechavi M."/>
            <person name="Shoguchi E."/>
            <person name="Terry A."/>
            <person name="Yu J.-K."/>
            <person name="Benito-Gutierrez E.L."/>
            <person name="Dubchak I."/>
            <person name="Garcia-Fernandez J."/>
            <person name="Gibson-Brown J.J."/>
            <person name="Grigoriev I.V."/>
            <person name="Horton A.C."/>
            <person name="de Jong P.J."/>
            <person name="Jurka J."/>
            <person name="Kapitonov V.V."/>
            <person name="Kohara Y."/>
            <person name="Kuroki Y."/>
            <person name="Lindquist E."/>
            <person name="Lucas S."/>
            <person name="Osoegawa K."/>
            <person name="Pennacchio L.A."/>
            <person name="Salamov A.A."/>
            <person name="Satou Y."/>
            <person name="Sauka-Spengler T."/>
            <person name="Schmutz J."/>
            <person name="Shin-I T."/>
            <person name="Toyoda A."/>
            <person name="Bronner-Fraser M."/>
            <person name="Fujiyama A."/>
            <person name="Holland L.Z."/>
            <person name="Holland P.W.H."/>
            <person name="Satoh N."/>
            <person name="Rokhsar D.S."/>
        </authorList>
    </citation>
    <scope>NUCLEOTIDE SEQUENCE [LARGE SCALE GENOMIC DNA]</scope>
    <source>
        <strain evidence="13">S238N-H82</strain>
        <tissue evidence="13">Testes</tissue>
    </source>
</reference>
<evidence type="ECO:0000259" key="11">
    <source>
        <dbReference type="PROSITE" id="PS50089"/>
    </source>
</evidence>
<comment type="similarity">
    <text evidence="2">Belongs to the TRIM/RBCC family.</text>
</comment>
<dbReference type="InterPro" id="IPR027370">
    <property type="entry name" value="Znf-RING_euk"/>
</dbReference>
<evidence type="ECO:0000256" key="1">
    <source>
        <dbReference type="ARBA" id="ARBA00000900"/>
    </source>
</evidence>
<dbReference type="SUPFAM" id="SSF57850">
    <property type="entry name" value="RING/U-box"/>
    <property type="match status" value="1"/>
</dbReference>
<dbReference type="PANTHER" id="PTHR24104">
    <property type="entry name" value="E3 UBIQUITIN-PROTEIN LIGASE NHLRC1-RELATED"/>
    <property type="match status" value="1"/>
</dbReference>
<dbReference type="PROSITE" id="PS00518">
    <property type="entry name" value="ZF_RING_1"/>
    <property type="match status" value="1"/>
</dbReference>
<feature type="domain" description="B box-type" evidence="12">
    <location>
        <begin position="98"/>
        <end position="139"/>
    </location>
</feature>
<keyword evidence="8" id="KW-0862">Zinc</keyword>
<dbReference type="SUPFAM" id="SSF101898">
    <property type="entry name" value="NHL repeat"/>
    <property type="match status" value="1"/>
</dbReference>